<proteinExistence type="predicted"/>
<organism evidence="1 2">
    <name type="scientific">Durusdinium trenchii</name>
    <dbReference type="NCBI Taxonomy" id="1381693"/>
    <lineage>
        <taxon>Eukaryota</taxon>
        <taxon>Sar</taxon>
        <taxon>Alveolata</taxon>
        <taxon>Dinophyceae</taxon>
        <taxon>Suessiales</taxon>
        <taxon>Symbiodiniaceae</taxon>
        <taxon>Durusdinium</taxon>
    </lineage>
</organism>
<comment type="caution">
    <text evidence="1">The sequence shown here is derived from an EMBL/GenBank/DDBJ whole genome shotgun (WGS) entry which is preliminary data.</text>
</comment>
<name>A0ABP0MUM9_9DINO</name>
<dbReference type="EMBL" id="CAXAMM010024191">
    <property type="protein sequence ID" value="CAK9054858.1"/>
    <property type="molecule type" value="Genomic_DNA"/>
</dbReference>
<reference evidence="1 2" key="1">
    <citation type="submission" date="2024-02" db="EMBL/GenBank/DDBJ databases">
        <authorList>
            <person name="Chen Y."/>
            <person name="Shah S."/>
            <person name="Dougan E. K."/>
            <person name="Thang M."/>
            <person name="Chan C."/>
        </authorList>
    </citation>
    <scope>NUCLEOTIDE SEQUENCE [LARGE SCALE GENOMIC DNA]</scope>
</reference>
<protein>
    <submittedName>
        <fullName evidence="1">Regulator of nonsense transcripts 1-like</fullName>
    </submittedName>
</protein>
<dbReference type="SUPFAM" id="SSF51294">
    <property type="entry name" value="Hedgehog/intein (Hint) domain"/>
    <property type="match status" value="1"/>
</dbReference>
<accession>A0ABP0MUM9</accession>
<gene>
    <name evidence="1" type="ORF">SCF082_LOCUS29729</name>
</gene>
<keyword evidence="2" id="KW-1185">Reference proteome</keyword>
<sequence>MDWLLCFNCSLETVLLFECRGRLGQCESVPRSRFALCEECSHQCPLCRCEGLVYDQETDSEDELATHLSEEYFEFPTDDDSEEYFTSDCASAALDESNETLSSSTVSTDEAEAIPGACYLLGTSFPDLSGRMRAVETLQQGDVLRAHNGGGVSVAQIIRHPQGGVESTCVWLETAKANLIITHDHRMMIRLGGREQSIPAGHLGVGGRVMCAGGEARVVSARGFPGFAPPDVYIYQIKFDPDTSIDTWFCGDGSPTQDAFVTKGAKGERQRRRGGMGRRW</sequence>
<dbReference type="InterPro" id="IPR036844">
    <property type="entry name" value="Hint_dom_sf"/>
</dbReference>
<dbReference type="Proteomes" id="UP001642464">
    <property type="component" value="Unassembled WGS sequence"/>
</dbReference>
<evidence type="ECO:0000313" key="2">
    <source>
        <dbReference type="Proteomes" id="UP001642464"/>
    </source>
</evidence>
<evidence type="ECO:0000313" key="1">
    <source>
        <dbReference type="EMBL" id="CAK9054858.1"/>
    </source>
</evidence>